<dbReference type="GO" id="GO:0004674">
    <property type="term" value="F:protein serine/threonine kinase activity"/>
    <property type="evidence" value="ECO:0007669"/>
    <property type="project" value="UniProtKB-KW"/>
</dbReference>
<evidence type="ECO:0000256" key="1">
    <source>
        <dbReference type="ARBA" id="ARBA00022527"/>
    </source>
</evidence>
<gene>
    <name evidence="6" type="ORF">AB6A40_009514</name>
</gene>
<dbReference type="Gene3D" id="1.10.510.10">
    <property type="entry name" value="Transferase(Phosphotransferase) domain 1"/>
    <property type="match status" value="1"/>
</dbReference>
<keyword evidence="7" id="KW-1185">Reference proteome</keyword>
<keyword evidence="5" id="KW-0067">ATP-binding</keyword>
<dbReference type="GO" id="GO:0005524">
    <property type="term" value="F:ATP binding"/>
    <property type="evidence" value="ECO:0007669"/>
    <property type="project" value="UniProtKB-KW"/>
</dbReference>
<keyword evidence="1" id="KW-0723">Serine/threonine-protein kinase</keyword>
<keyword evidence="2" id="KW-0808">Transferase</keyword>
<evidence type="ECO:0000313" key="6">
    <source>
        <dbReference type="EMBL" id="MFH4982805.1"/>
    </source>
</evidence>
<proteinExistence type="predicted"/>
<dbReference type="PANTHER" id="PTHR22974:SF21">
    <property type="entry name" value="DUAL SPECIFICITY PROTEIN KINASE TTK"/>
    <property type="match status" value="1"/>
</dbReference>
<sequence length="97" mass="11220">MNEEVKFPPTADKKLLDVLKRCLEKDPTKRSSVEELQSHPYLKQNKESLDETLMLGDDADLMKAVHELRSCTPRTSVRKLRRLMLKGKENEMDCSSD</sequence>
<organism evidence="6 7">
    <name type="scientific">Gnathostoma spinigerum</name>
    <dbReference type="NCBI Taxonomy" id="75299"/>
    <lineage>
        <taxon>Eukaryota</taxon>
        <taxon>Metazoa</taxon>
        <taxon>Ecdysozoa</taxon>
        <taxon>Nematoda</taxon>
        <taxon>Chromadorea</taxon>
        <taxon>Rhabditida</taxon>
        <taxon>Spirurina</taxon>
        <taxon>Gnathostomatomorpha</taxon>
        <taxon>Gnathostomatoidea</taxon>
        <taxon>Gnathostomatidae</taxon>
        <taxon>Gnathostoma</taxon>
    </lineage>
</organism>
<comment type="caution">
    <text evidence="6">The sequence shown here is derived from an EMBL/GenBank/DDBJ whole genome shotgun (WGS) entry which is preliminary data.</text>
</comment>
<dbReference type="Proteomes" id="UP001608902">
    <property type="component" value="Unassembled WGS sequence"/>
</dbReference>
<dbReference type="PANTHER" id="PTHR22974">
    <property type="entry name" value="MIXED LINEAGE PROTEIN KINASE"/>
    <property type="match status" value="1"/>
</dbReference>
<dbReference type="InterPro" id="IPR011009">
    <property type="entry name" value="Kinase-like_dom_sf"/>
</dbReference>
<dbReference type="SUPFAM" id="SSF56112">
    <property type="entry name" value="Protein kinase-like (PK-like)"/>
    <property type="match status" value="1"/>
</dbReference>
<reference evidence="6 7" key="1">
    <citation type="submission" date="2024-08" db="EMBL/GenBank/DDBJ databases">
        <title>Gnathostoma spinigerum genome.</title>
        <authorList>
            <person name="Gonzalez-Bertolin B."/>
            <person name="Monzon S."/>
            <person name="Zaballos A."/>
            <person name="Jimenez P."/>
            <person name="Dekumyoy P."/>
            <person name="Varona S."/>
            <person name="Cuesta I."/>
            <person name="Sumanam S."/>
            <person name="Adisakwattana P."/>
            <person name="Gasser R.B."/>
            <person name="Hernandez-Gonzalez A."/>
            <person name="Young N.D."/>
            <person name="Perteguer M.J."/>
        </authorList>
    </citation>
    <scope>NUCLEOTIDE SEQUENCE [LARGE SCALE GENOMIC DNA]</scope>
    <source>
        <strain evidence="6">AL3</strain>
        <tissue evidence="6">Liver</tissue>
    </source>
</reference>
<keyword evidence="4" id="KW-0418">Kinase</keyword>
<keyword evidence="3" id="KW-0547">Nucleotide-binding</keyword>
<protein>
    <submittedName>
        <fullName evidence="6">Uncharacterized protein</fullName>
    </submittedName>
</protein>
<dbReference type="EMBL" id="JBGFUD010010142">
    <property type="protein sequence ID" value="MFH4982805.1"/>
    <property type="molecule type" value="Genomic_DNA"/>
</dbReference>
<evidence type="ECO:0000313" key="7">
    <source>
        <dbReference type="Proteomes" id="UP001608902"/>
    </source>
</evidence>
<evidence type="ECO:0000256" key="5">
    <source>
        <dbReference type="ARBA" id="ARBA00022840"/>
    </source>
</evidence>
<accession>A0ABD6ES70</accession>
<evidence type="ECO:0000256" key="2">
    <source>
        <dbReference type="ARBA" id="ARBA00022679"/>
    </source>
</evidence>
<evidence type="ECO:0000256" key="3">
    <source>
        <dbReference type="ARBA" id="ARBA00022741"/>
    </source>
</evidence>
<dbReference type="AlphaFoldDB" id="A0ABD6ES70"/>
<name>A0ABD6ES70_9BILA</name>
<evidence type="ECO:0000256" key="4">
    <source>
        <dbReference type="ARBA" id="ARBA00022777"/>
    </source>
</evidence>